<feature type="compositionally biased region" description="Pro residues" evidence="1">
    <location>
        <begin position="208"/>
        <end position="231"/>
    </location>
</feature>
<feature type="region of interest" description="Disordered" evidence="1">
    <location>
        <begin position="93"/>
        <end position="318"/>
    </location>
</feature>
<reference evidence="3" key="2">
    <citation type="submission" date="2025-08" db="UniProtKB">
        <authorList>
            <consortium name="Ensembl"/>
        </authorList>
    </citation>
    <scope>IDENTIFICATION</scope>
</reference>
<feature type="compositionally biased region" description="Pro residues" evidence="1">
    <location>
        <begin position="283"/>
        <end position="301"/>
    </location>
</feature>
<feature type="compositionally biased region" description="Pro residues" evidence="1">
    <location>
        <begin position="162"/>
        <end position="185"/>
    </location>
</feature>
<proteinExistence type="predicted"/>
<protein>
    <recommendedName>
        <fullName evidence="2">WH2 domain-containing protein</fullName>
    </recommendedName>
</protein>
<dbReference type="SMART" id="SM00246">
    <property type="entry name" value="WH2"/>
    <property type="match status" value="1"/>
</dbReference>
<feature type="compositionally biased region" description="Basic and acidic residues" evidence="1">
    <location>
        <begin position="369"/>
        <end position="381"/>
    </location>
</feature>
<dbReference type="AlphaFoldDB" id="A0A8D3E3M9"/>
<feature type="region of interest" description="Disordered" evidence="1">
    <location>
        <begin position="1"/>
        <end position="43"/>
    </location>
</feature>
<feature type="compositionally biased region" description="Low complexity" evidence="1">
    <location>
        <begin position="151"/>
        <end position="161"/>
    </location>
</feature>
<feature type="domain" description="WH2" evidence="2">
    <location>
        <begin position="35"/>
        <end position="52"/>
    </location>
</feature>
<name>A0A8D3E3M9_SCOMX</name>
<evidence type="ECO:0000259" key="2">
    <source>
        <dbReference type="PROSITE" id="PS51082"/>
    </source>
</evidence>
<reference evidence="3" key="1">
    <citation type="submission" date="2023-05" db="EMBL/GenBank/DDBJ databases">
        <title>High-quality long-read genome of Scophthalmus maximus.</title>
        <authorList>
            <person name="Lien S."/>
            <person name="Martinez P."/>
        </authorList>
    </citation>
    <scope>NUCLEOTIDE SEQUENCE [LARGE SCALE GENOMIC DNA]</scope>
</reference>
<dbReference type="Pfam" id="PF02205">
    <property type="entry name" value="WH2"/>
    <property type="match status" value="1"/>
</dbReference>
<feature type="region of interest" description="Disordered" evidence="1">
    <location>
        <begin position="345"/>
        <end position="389"/>
    </location>
</feature>
<feature type="compositionally biased region" description="Polar residues" evidence="1">
    <location>
        <begin position="24"/>
        <end position="36"/>
    </location>
</feature>
<feature type="compositionally biased region" description="Low complexity" evidence="1">
    <location>
        <begin position="244"/>
        <end position="253"/>
    </location>
</feature>
<dbReference type="Proteomes" id="UP000694558">
    <property type="component" value="Chromosome 15"/>
</dbReference>
<accession>A0A8D3E3M9</accession>
<dbReference type="Ensembl" id="ENSSMAT00000070642.1">
    <property type="protein sequence ID" value="ENSSMAP00000066388.1"/>
    <property type="gene ID" value="ENSSMAG00000002417.2"/>
</dbReference>
<dbReference type="GeneTree" id="ENSGT00910000144296"/>
<dbReference type="PROSITE" id="PS51082">
    <property type="entry name" value="WH2"/>
    <property type="match status" value="1"/>
</dbReference>
<evidence type="ECO:0000256" key="1">
    <source>
        <dbReference type="SAM" id="MobiDB-lite"/>
    </source>
</evidence>
<dbReference type="CDD" id="cd22076">
    <property type="entry name" value="WH2_WAS_WASL-1"/>
    <property type="match status" value="1"/>
</dbReference>
<feature type="compositionally biased region" description="Pro residues" evidence="1">
    <location>
        <begin position="254"/>
        <end position="269"/>
    </location>
</feature>
<feature type="compositionally biased region" description="Pro residues" evidence="1">
    <location>
        <begin position="140"/>
        <end position="150"/>
    </location>
</feature>
<feature type="compositionally biased region" description="Pro residues" evidence="1">
    <location>
        <begin position="1"/>
        <end position="17"/>
    </location>
</feature>
<dbReference type="InterPro" id="IPR003124">
    <property type="entry name" value="WH2_dom"/>
</dbReference>
<dbReference type="GO" id="GO:0003779">
    <property type="term" value="F:actin binding"/>
    <property type="evidence" value="ECO:0007669"/>
    <property type="project" value="InterPro"/>
</dbReference>
<sequence>MPAPPPPPPPGPPPPPTFAVANTDKPNLNRSQQQGRSALLSDIGKGARLKKTVTNDRSTPILDSKSSLMGPVSLFPGMLMLYLTRGPVEDLCSPQEAAPVAPPPSAAAHLNSPEPPGGVRNHVPDLSKGRPSFSRQDTPGGPPPPVPNTPRPTQSFLSRGGPLPPSLPSGPRPSPASAPPPPSVPPGRHGPLPPPPGGSSSGSRPGFSAPPPPHPNSSRPPLPPTPGGRPPLPDDRPPPPPAPVGGHRPSMPRDMPPPPPSVNSKPPSPVSNSSSPRSSPSGGVPPLPPGRPGPPPLPPTPAGGDDHSTPRLPQRNTSLNRYRELLLLDLRFSPSTDEWECRFTFHPVSDLPPPEPYVPFQKTYPSKLGKTDSRGETREEFPPLPPIPR</sequence>
<evidence type="ECO:0000313" key="4">
    <source>
        <dbReference type="Proteomes" id="UP000694558"/>
    </source>
</evidence>
<organism evidence="3 4">
    <name type="scientific">Scophthalmus maximus</name>
    <name type="common">Turbot</name>
    <name type="synonym">Psetta maxima</name>
    <dbReference type="NCBI Taxonomy" id="52904"/>
    <lineage>
        <taxon>Eukaryota</taxon>
        <taxon>Metazoa</taxon>
        <taxon>Chordata</taxon>
        <taxon>Craniata</taxon>
        <taxon>Vertebrata</taxon>
        <taxon>Euteleostomi</taxon>
        <taxon>Actinopterygii</taxon>
        <taxon>Neopterygii</taxon>
        <taxon>Teleostei</taxon>
        <taxon>Neoteleostei</taxon>
        <taxon>Acanthomorphata</taxon>
        <taxon>Carangaria</taxon>
        <taxon>Pleuronectiformes</taxon>
        <taxon>Pleuronectoidei</taxon>
        <taxon>Scophthalmidae</taxon>
        <taxon>Scophthalmus</taxon>
    </lineage>
</organism>
<gene>
    <name evidence="3" type="primary">wipf1b</name>
</gene>
<feature type="compositionally biased region" description="Low complexity" evidence="1">
    <location>
        <begin position="270"/>
        <end position="282"/>
    </location>
</feature>
<evidence type="ECO:0000313" key="3">
    <source>
        <dbReference type="Ensembl" id="ENSSMAP00000066388.1"/>
    </source>
</evidence>